<keyword evidence="1" id="KW-1133">Transmembrane helix</keyword>
<dbReference type="EMBL" id="JH711588">
    <property type="protein sequence ID" value="EIW75472.1"/>
    <property type="molecule type" value="Genomic_DNA"/>
</dbReference>
<feature type="transmembrane region" description="Helical" evidence="1">
    <location>
        <begin position="76"/>
        <end position="97"/>
    </location>
</feature>
<dbReference type="AlphaFoldDB" id="A0A5M3M873"/>
<accession>A0A5M3M873</accession>
<dbReference type="KEGG" id="cput:CONPUDRAFT_158934"/>
<evidence type="ECO:0000313" key="2">
    <source>
        <dbReference type="EMBL" id="EIW75472.1"/>
    </source>
</evidence>
<keyword evidence="3" id="KW-1185">Reference proteome</keyword>
<protein>
    <submittedName>
        <fullName evidence="2">Uncharacterized protein</fullName>
    </submittedName>
</protein>
<dbReference type="Proteomes" id="UP000053558">
    <property type="component" value="Unassembled WGS sequence"/>
</dbReference>
<organism evidence="2 3">
    <name type="scientific">Coniophora puteana (strain RWD-64-598)</name>
    <name type="common">Brown rot fungus</name>
    <dbReference type="NCBI Taxonomy" id="741705"/>
    <lineage>
        <taxon>Eukaryota</taxon>
        <taxon>Fungi</taxon>
        <taxon>Dikarya</taxon>
        <taxon>Basidiomycota</taxon>
        <taxon>Agaricomycotina</taxon>
        <taxon>Agaricomycetes</taxon>
        <taxon>Agaricomycetidae</taxon>
        <taxon>Boletales</taxon>
        <taxon>Coniophorineae</taxon>
        <taxon>Coniophoraceae</taxon>
        <taxon>Coniophora</taxon>
    </lineage>
</organism>
<gene>
    <name evidence="2" type="ORF">CONPUDRAFT_158934</name>
</gene>
<evidence type="ECO:0000313" key="3">
    <source>
        <dbReference type="Proteomes" id="UP000053558"/>
    </source>
</evidence>
<feature type="transmembrane region" description="Helical" evidence="1">
    <location>
        <begin position="14"/>
        <end position="39"/>
    </location>
</feature>
<keyword evidence="1" id="KW-0812">Transmembrane</keyword>
<feature type="transmembrane region" description="Helical" evidence="1">
    <location>
        <begin position="118"/>
        <end position="137"/>
    </location>
</feature>
<feature type="transmembrane region" description="Helical" evidence="1">
    <location>
        <begin position="157"/>
        <end position="173"/>
    </location>
</feature>
<keyword evidence="1" id="KW-0472">Membrane</keyword>
<sequence>MAIRLHALYGQSRAVLRTLLVCFVIEQSICLATHIIAYYPGNGLTVQAGNFSGQRFCVFDGPRKATWALPANNAALLTYEVMLAGFTLHRFVTHLLSERRYHEGWLGNHFLRILYRDNVLYSMLTLSTMTIIEISYAPVFKSVDTGLAADFDTNAALYTYLLCVMGPHMILSIRQHDTNDMASNTTDTFEMHRTYIEFAQGSGMSSTLRSA</sequence>
<dbReference type="GeneID" id="19204005"/>
<proteinExistence type="predicted"/>
<dbReference type="RefSeq" id="XP_007774194.1">
    <property type="nucleotide sequence ID" value="XM_007776004.1"/>
</dbReference>
<dbReference type="OrthoDB" id="10665698at2759"/>
<reference evidence="3" key="1">
    <citation type="journal article" date="2012" name="Science">
        <title>The Paleozoic origin of enzymatic lignin decomposition reconstructed from 31 fungal genomes.</title>
        <authorList>
            <person name="Floudas D."/>
            <person name="Binder M."/>
            <person name="Riley R."/>
            <person name="Barry K."/>
            <person name="Blanchette R.A."/>
            <person name="Henrissat B."/>
            <person name="Martinez A.T."/>
            <person name="Otillar R."/>
            <person name="Spatafora J.W."/>
            <person name="Yadav J.S."/>
            <person name="Aerts A."/>
            <person name="Benoit I."/>
            <person name="Boyd A."/>
            <person name="Carlson A."/>
            <person name="Copeland A."/>
            <person name="Coutinho P.M."/>
            <person name="de Vries R.P."/>
            <person name="Ferreira P."/>
            <person name="Findley K."/>
            <person name="Foster B."/>
            <person name="Gaskell J."/>
            <person name="Glotzer D."/>
            <person name="Gorecki P."/>
            <person name="Heitman J."/>
            <person name="Hesse C."/>
            <person name="Hori C."/>
            <person name="Igarashi K."/>
            <person name="Jurgens J.A."/>
            <person name="Kallen N."/>
            <person name="Kersten P."/>
            <person name="Kohler A."/>
            <person name="Kuees U."/>
            <person name="Kumar T.K.A."/>
            <person name="Kuo A."/>
            <person name="LaButti K."/>
            <person name="Larrondo L.F."/>
            <person name="Lindquist E."/>
            <person name="Ling A."/>
            <person name="Lombard V."/>
            <person name="Lucas S."/>
            <person name="Lundell T."/>
            <person name="Martin R."/>
            <person name="McLaughlin D.J."/>
            <person name="Morgenstern I."/>
            <person name="Morin E."/>
            <person name="Murat C."/>
            <person name="Nagy L.G."/>
            <person name="Nolan M."/>
            <person name="Ohm R.A."/>
            <person name="Patyshakuliyeva A."/>
            <person name="Rokas A."/>
            <person name="Ruiz-Duenas F.J."/>
            <person name="Sabat G."/>
            <person name="Salamov A."/>
            <person name="Samejima M."/>
            <person name="Schmutz J."/>
            <person name="Slot J.C."/>
            <person name="St John F."/>
            <person name="Stenlid J."/>
            <person name="Sun H."/>
            <person name="Sun S."/>
            <person name="Syed K."/>
            <person name="Tsang A."/>
            <person name="Wiebenga A."/>
            <person name="Young D."/>
            <person name="Pisabarro A."/>
            <person name="Eastwood D.C."/>
            <person name="Martin F."/>
            <person name="Cullen D."/>
            <person name="Grigoriev I.V."/>
            <person name="Hibbett D.S."/>
        </authorList>
    </citation>
    <scope>NUCLEOTIDE SEQUENCE [LARGE SCALE GENOMIC DNA]</scope>
    <source>
        <strain evidence="3">RWD-64-598 SS2</strain>
    </source>
</reference>
<comment type="caution">
    <text evidence="2">The sequence shown here is derived from an EMBL/GenBank/DDBJ whole genome shotgun (WGS) entry which is preliminary data.</text>
</comment>
<evidence type="ECO:0000256" key="1">
    <source>
        <dbReference type="SAM" id="Phobius"/>
    </source>
</evidence>
<name>A0A5M3M873_CONPW</name>